<sequence>MIEYRLFFNNTPATREQLDLVEEITVEQAVDMAWEARLQVPVGTDAQGQWTGETEALFAEFTPVRIELRVAESGFVPLIDGPIVEIERDRQTEPGQSMITVVVQDDSVWLNREDRIFRFDEQLDHEIAEELFDIPQIASTEIETTPAPTSSTEIAVVQRGTAMQLLRSLAQRQGLHAYVLPGSSPGESIGCFKRFTTEPGNLPTLTLTGPERNLASFSPRDDAQRPTRVTTYALSLLDKTVTQRTSDFASLDRLGPEDPFADEASTAAQILPPRFGDGVDLDQAVAAEAERASYASEVTGMVLGHYYRGVLVPYQVVTVKGVDDRRSGNYLIAQVTHSLSRTEYSQSFTLRRNARSEGAGSNFADLAGAIF</sequence>
<evidence type="ECO:0000313" key="1">
    <source>
        <dbReference type="EMBL" id="OKH47527.1"/>
    </source>
</evidence>
<dbReference type="RefSeq" id="WP_073609003.1">
    <property type="nucleotide sequence ID" value="NZ_MRCG01000009.1"/>
</dbReference>
<evidence type="ECO:0000313" key="2">
    <source>
        <dbReference type="Proteomes" id="UP000185557"/>
    </source>
</evidence>
<comment type="caution">
    <text evidence="1">The sequence shown here is derived from an EMBL/GenBank/DDBJ whole genome shotgun (WGS) entry which is preliminary data.</text>
</comment>
<dbReference type="OrthoDB" id="9762420at2"/>
<gene>
    <name evidence="1" type="ORF">NIES30_13810</name>
</gene>
<dbReference type="AlphaFoldDB" id="A0A1U7J4N8"/>
<reference evidence="1 2" key="1">
    <citation type="submission" date="2016-11" db="EMBL/GenBank/DDBJ databases">
        <title>Draft Genome Sequences of Nine Cyanobacterial Strains from Diverse Habitats.</title>
        <authorList>
            <person name="Zhu T."/>
            <person name="Hou S."/>
            <person name="Lu X."/>
            <person name="Hess W.R."/>
        </authorList>
    </citation>
    <scope>NUCLEOTIDE SEQUENCE [LARGE SCALE GENOMIC DNA]</scope>
    <source>
        <strain evidence="1 2">NIES-30</strain>
    </source>
</reference>
<proteinExistence type="predicted"/>
<keyword evidence="2" id="KW-1185">Reference proteome</keyword>
<organism evidence="1 2">
    <name type="scientific">Phormidium tenue NIES-30</name>
    <dbReference type="NCBI Taxonomy" id="549789"/>
    <lineage>
        <taxon>Bacteria</taxon>
        <taxon>Bacillati</taxon>
        <taxon>Cyanobacteriota</taxon>
        <taxon>Cyanophyceae</taxon>
        <taxon>Oscillatoriophycideae</taxon>
        <taxon>Oscillatoriales</taxon>
        <taxon>Oscillatoriaceae</taxon>
        <taxon>Phormidium</taxon>
    </lineage>
</organism>
<name>A0A1U7J4N8_9CYAN</name>
<dbReference type="STRING" id="549789.NIES30_13810"/>
<protein>
    <submittedName>
        <fullName evidence="1">Uncharacterized protein</fullName>
    </submittedName>
</protein>
<dbReference type="Proteomes" id="UP000185557">
    <property type="component" value="Unassembled WGS sequence"/>
</dbReference>
<dbReference type="EMBL" id="MRCG01000009">
    <property type="protein sequence ID" value="OKH47527.1"/>
    <property type="molecule type" value="Genomic_DNA"/>
</dbReference>
<accession>A0A1U7J4N8</accession>